<proteinExistence type="predicted"/>
<evidence type="ECO:0000313" key="3">
    <source>
        <dbReference type="Proteomes" id="UP000056732"/>
    </source>
</evidence>
<gene>
    <name evidence="1" type="ORF">WK53_11030</name>
    <name evidence="2" type="ORF">WL29_28380</name>
</gene>
<comment type="caution">
    <text evidence="2">The sequence shown here is derived from an EMBL/GenBank/DDBJ whole genome shotgun (WGS) entry which is preliminary data.</text>
</comment>
<accession>A0A103PP09</accession>
<dbReference type="Proteomes" id="UP000060630">
    <property type="component" value="Unassembled WGS sequence"/>
</dbReference>
<evidence type="ECO:0000313" key="1">
    <source>
        <dbReference type="EMBL" id="KVT50386.1"/>
    </source>
</evidence>
<sequence length="148" mass="16389">MTQSKMTLWQAIDALAQQVPFSKAKVEHALSTRLTETDEEGNDVFQFFKSTPVTLTDGVVIKNVDLRVKRQGAHPGFMVLELGGQCVGLDAVRGRYSHLEITDVPRGRSLDEATTHSAQLPWGQLSFGFEERNPACLASVSFKPKKQD</sequence>
<name>A0A103PP09_9BURK</name>
<protein>
    <submittedName>
        <fullName evidence="2">Uncharacterized protein</fullName>
    </submittedName>
</protein>
<evidence type="ECO:0000313" key="2">
    <source>
        <dbReference type="EMBL" id="KWA81579.1"/>
    </source>
</evidence>
<organism evidence="2 4">
    <name type="scientific">Burkholderia ubonensis</name>
    <dbReference type="NCBI Taxonomy" id="101571"/>
    <lineage>
        <taxon>Bacteria</taxon>
        <taxon>Pseudomonadati</taxon>
        <taxon>Pseudomonadota</taxon>
        <taxon>Betaproteobacteria</taxon>
        <taxon>Burkholderiales</taxon>
        <taxon>Burkholderiaceae</taxon>
        <taxon>Burkholderia</taxon>
        <taxon>Burkholderia cepacia complex</taxon>
    </lineage>
</organism>
<dbReference type="Proteomes" id="UP000056732">
    <property type="component" value="Unassembled WGS sequence"/>
</dbReference>
<evidence type="ECO:0000313" key="4">
    <source>
        <dbReference type="Proteomes" id="UP000060630"/>
    </source>
</evidence>
<dbReference type="AlphaFoldDB" id="A0A103PP09"/>
<reference evidence="3 4" key="1">
    <citation type="submission" date="2015-11" db="EMBL/GenBank/DDBJ databases">
        <title>Expanding the genomic diversity of Burkholderia species for the development of highly accurate diagnostics.</title>
        <authorList>
            <person name="Sahl J."/>
            <person name="Keim P."/>
            <person name="Wagner D."/>
        </authorList>
    </citation>
    <scope>NUCLEOTIDE SEQUENCE [LARGE SCALE GENOMIC DNA]</scope>
    <source>
        <strain evidence="1 3">MSMB1137WGS</strain>
        <strain evidence="2 4">MSMB2087WGS</strain>
    </source>
</reference>
<dbReference type="EMBL" id="LPHD01000079">
    <property type="protein sequence ID" value="KWA81579.1"/>
    <property type="molecule type" value="Genomic_DNA"/>
</dbReference>
<dbReference type="EMBL" id="LPDO01000096">
    <property type="protein sequence ID" value="KVT50386.1"/>
    <property type="molecule type" value="Genomic_DNA"/>
</dbReference>
<dbReference type="RefSeq" id="WP_045564419.1">
    <property type="nucleotide sequence ID" value="NZ_LOVC01000101.1"/>
</dbReference>